<gene>
    <name evidence="1" type="ORF">SDC9_120790</name>
</gene>
<dbReference type="AlphaFoldDB" id="A0A645CA54"/>
<dbReference type="EMBL" id="VSSQ01025579">
    <property type="protein sequence ID" value="MPM73805.1"/>
    <property type="molecule type" value="Genomic_DNA"/>
</dbReference>
<sequence>MHLQNNIFMEVSANISKTTGTAYGIMSLTANGYPIK</sequence>
<evidence type="ECO:0000313" key="1">
    <source>
        <dbReference type="EMBL" id="MPM73805.1"/>
    </source>
</evidence>
<proteinExistence type="predicted"/>
<name>A0A645CA54_9ZZZZ</name>
<comment type="caution">
    <text evidence="1">The sequence shown here is derived from an EMBL/GenBank/DDBJ whole genome shotgun (WGS) entry which is preliminary data.</text>
</comment>
<accession>A0A645CA54</accession>
<organism evidence="1">
    <name type="scientific">bioreactor metagenome</name>
    <dbReference type="NCBI Taxonomy" id="1076179"/>
    <lineage>
        <taxon>unclassified sequences</taxon>
        <taxon>metagenomes</taxon>
        <taxon>ecological metagenomes</taxon>
    </lineage>
</organism>
<protein>
    <submittedName>
        <fullName evidence="1">Uncharacterized protein</fullName>
    </submittedName>
</protein>
<reference evidence="1" key="1">
    <citation type="submission" date="2019-08" db="EMBL/GenBank/DDBJ databases">
        <authorList>
            <person name="Kucharzyk K."/>
            <person name="Murdoch R.W."/>
            <person name="Higgins S."/>
            <person name="Loffler F."/>
        </authorList>
    </citation>
    <scope>NUCLEOTIDE SEQUENCE</scope>
</reference>